<dbReference type="SUPFAM" id="SSF55021">
    <property type="entry name" value="ACT-like"/>
    <property type="match status" value="1"/>
</dbReference>
<protein>
    <recommendedName>
        <fullName evidence="2">prephenate dehydratase</fullName>
        <ecNumber evidence="2">4.2.1.51</ecNumber>
    </recommendedName>
</protein>
<dbReference type="EC" id="4.2.1.51" evidence="2"/>
<name>A0A0M9VU79_ESCWE</name>
<dbReference type="SUPFAM" id="SSF53850">
    <property type="entry name" value="Periplasmic binding protein-like II"/>
    <property type="match status" value="2"/>
</dbReference>
<keyword evidence="12" id="KW-1185">Reference proteome</keyword>
<evidence type="ECO:0000256" key="3">
    <source>
        <dbReference type="ARBA" id="ARBA00022605"/>
    </source>
</evidence>
<feature type="compositionally biased region" description="Low complexity" evidence="8">
    <location>
        <begin position="95"/>
        <end position="106"/>
    </location>
</feature>
<dbReference type="UniPathway" id="UPA00121">
    <property type="reaction ID" value="UER00345"/>
</dbReference>
<feature type="domain" description="Prephenate dehydratase" evidence="9">
    <location>
        <begin position="1"/>
        <end position="223"/>
    </location>
</feature>
<dbReference type="Proteomes" id="UP000053831">
    <property type="component" value="Unassembled WGS sequence"/>
</dbReference>
<evidence type="ECO:0000256" key="8">
    <source>
        <dbReference type="SAM" id="MobiDB-lite"/>
    </source>
</evidence>
<evidence type="ECO:0000256" key="7">
    <source>
        <dbReference type="ARBA" id="ARBA00047848"/>
    </source>
</evidence>
<dbReference type="InterPro" id="IPR002912">
    <property type="entry name" value="ACT_dom"/>
</dbReference>
<keyword evidence="3" id="KW-0028">Amino-acid biosynthesis</keyword>
<evidence type="ECO:0000313" key="12">
    <source>
        <dbReference type="Proteomes" id="UP000053831"/>
    </source>
</evidence>
<dbReference type="InterPro" id="IPR001086">
    <property type="entry name" value="Preph_deHydtase"/>
</dbReference>
<dbReference type="Gene3D" id="3.40.190.10">
    <property type="entry name" value="Periplasmic binding protein-like II"/>
    <property type="match status" value="2"/>
</dbReference>
<evidence type="ECO:0000256" key="2">
    <source>
        <dbReference type="ARBA" id="ARBA00013147"/>
    </source>
</evidence>
<reference evidence="11 12" key="1">
    <citation type="submission" date="2015-07" db="EMBL/GenBank/DDBJ databases">
        <title>The genome of the fungus Escovopsis weberi, a specialized disease agent of ant agriculture.</title>
        <authorList>
            <person name="de Man T.J."/>
            <person name="Stajich J.E."/>
            <person name="Kubicek C.P."/>
            <person name="Chenthamara K."/>
            <person name="Atanasova L."/>
            <person name="Druzhinina I.S."/>
            <person name="Birnbaum S."/>
            <person name="Barribeau S.M."/>
            <person name="Teiling C."/>
            <person name="Suen G."/>
            <person name="Currie C."/>
            <person name="Gerardo N.M."/>
        </authorList>
    </citation>
    <scope>NUCLEOTIDE SEQUENCE [LARGE SCALE GENOMIC DNA]</scope>
</reference>
<dbReference type="GO" id="GO:0009094">
    <property type="term" value="P:L-phenylalanine biosynthetic process"/>
    <property type="evidence" value="ECO:0007669"/>
    <property type="project" value="UniProtKB-UniPathway"/>
</dbReference>
<comment type="caution">
    <text evidence="11">The sequence shown here is derived from an EMBL/GenBank/DDBJ whole genome shotgun (WGS) entry which is preliminary data.</text>
</comment>
<evidence type="ECO:0000256" key="1">
    <source>
        <dbReference type="ARBA" id="ARBA00004741"/>
    </source>
</evidence>
<dbReference type="Pfam" id="PF00800">
    <property type="entry name" value="PDT"/>
    <property type="match status" value="2"/>
</dbReference>
<organism evidence="11 12">
    <name type="scientific">Escovopsis weberi</name>
    <dbReference type="NCBI Taxonomy" id="150374"/>
    <lineage>
        <taxon>Eukaryota</taxon>
        <taxon>Fungi</taxon>
        <taxon>Dikarya</taxon>
        <taxon>Ascomycota</taxon>
        <taxon>Pezizomycotina</taxon>
        <taxon>Sordariomycetes</taxon>
        <taxon>Hypocreomycetidae</taxon>
        <taxon>Hypocreales</taxon>
        <taxon>Hypocreaceae</taxon>
        <taxon>Escovopsis</taxon>
    </lineage>
</organism>
<dbReference type="FunFam" id="3.40.190.10:FF:000034">
    <property type="entry name" value="Chorismate mutase/prephenate dehydratase"/>
    <property type="match status" value="1"/>
</dbReference>
<dbReference type="EMBL" id="LGSR01000020">
    <property type="protein sequence ID" value="KOS19612.1"/>
    <property type="molecule type" value="Genomic_DNA"/>
</dbReference>
<dbReference type="PROSITE" id="PS51171">
    <property type="entry name" value="PREPHENATE_DEHYDR_3"/>
    <property type="match status" value="1"/>
</dbReference>
<dbReference type="PANTHER" id="PTHR21022">
    <property type="entry name" value="PREPHENATE DEHYDRATASE P PROTEIN"/>
    <property type="match status" value="1"/>
</dbReference>
<dbReference type="InterPro" id="IPR045865">
    <property type="entry name" value="ACT-like_dom_sf"/>
</dbReference>
<proteinExistence type="predicted"/>
<feature type="region of interest" description="Disordered" evidence="8">
    <location>
        <begin position="95"/>
        <end position="131"/>
    </location>
</feature>
<comment type="pathway">
    <text evidence="1">Amino-acid biosynthesis; L-phenylalanine biosynthesis; phenylpyruvate from prephenate: step 1/1.</text>
</comment>
<comment type="catalytic activity">
    <reaction evidence="7">
        <text>prephenate + H(+) = 3-phenylpyruvate + CO2 + H2O</text>
        <dbReference type="Rhea" id="RHEA:21648"/>
        <dbReference type="ChEBI" id="CHEBI:15377"/>
        <dbReference type="ChEBI" id="CHEBI:15378"/>
        <dbReference type="ChEBI" id="CHEBI:16526"/>
        <dbReference type="ChEBI" id="CHEBI:18005"/>
        <dbReference type="ChEBI" id="CHEBI:29934"/>
        <dbReference type="EC" id="4.2.1.51"/>
    </reaction>
</comment>
<evidence type="ECO:0000256" key="4">
    <source>
        <dbReference type="ARBA" id="ARBA00023141"/>
    </source>
</evidence>
<evidence type="ECO:0000313" key="11">
    <source>
        <dbReference type="EMBL" id="KOS19612.1"/>
    </source>
</evidence>
<evidence type="ECO:0000259" key="9">
    <source>
        <dbReference type="PROSITE" id="PS51171"/>
    </source>
</evidence>
<dbReference type="OrthoDB" id="983542at2759"/>
<evidence type="ECO:0000256" key="5">
    <source>
        <dbReference type="ARBA" id="ARBA00023222"/>
    </source>
</evidence>
<evidence type="ECO:0000256" key="6">
    <source>
        <dbReference type="ARBA" id="ARBA00023239"/>
    </source>
</evidence>
<dbReference type="GO" id="GO:0005737">
    <property type="term" value="C:cytoplasm"/>
    <property type="evidence" value="ECO:0007669"/>
    <property type="project" value="TreeGrafter"/>
</dbReference>
<dbReference type="CDD" id="cd13532">
    <property type="entry name" value="PBP2_PDT_like"/>
    <property type="match status" value="1"/>
</dbReference>
<evidence type="ECO:0000259" key="10">
    <source>
        <dbReference type="PROSITE" id="PS51671"/>
    </source>
</evidence>
<accession>A0A0M9VU79</accession>
<sequence length="342" mass="37268">MASSDQKPVAVRQVFPESAWELRPASTIDDVFNQVQAAEVAAGVVPFENSTNGSVVFTLDNLADRARRYRDITVLGEIFVDVHHCLVGRRHPHGAFASSSSSFSPGPDADNSSGTRTPTASDPTPRRPRSEPLAGLKHITRLYSHPQAFGQCNAFISTYLKGVEIIDASSTSRAAEIVSQDPTGTWAAIASELAADLVDGLDMLARNIEDRDDNTTRFLIIGARPRGGGAEPSATPTPADSRWELIKRPGQPASYKSMISVTVPHSAPGALAEVLSCFNDFDLNLTSINSRPSLLRPFQYVFLIEFEGHTDHDPDGKVRGALDKIDRVALSWRLLGSWERYR</sequence>
<keyword evidence="6" id="KW-0456">Lyase</keyword>
<feature type="domain" description="ACT" evidence="10">
    <location>
        <begin position="259"/>
        <end position="337"/>
    </location>
</feature>
<gene>
    <name evidence="11" type="ORF">ESCO_001187</name>
</gene>
<keyword evidence="5" id="KW-0584">Phenylalanine biosynthesis</keyword>
<dbReference type="PIRSF" id="PIRSF001500">
    <property type="entry name" value="Chor_mut_pdt_Ppr"/>
    <property type="match status" value="1"/>
</dbReference>
<feature type="compositionally biased region" description="Polar residues" evidence="8">
    <location>
        <begin position="110"/>
        <end position="122"/>
    </location>
</feature>
<dbReference type="CDD" id="cd04905">
    <property type="entry name" value="ACT_CM-PDT"/>
    <property type="match status" value="1"/>
</dbReference>
<dbReference type="PANTHER" id="PTHR21022:SF19">
    <property type="entry name" value="PREPHENATE DEHYDRATASE-RELATED"/>
    <property type="match status" value="1"/>
</dbReference>
<dbReference type="GO" id="GO:0004664">
    <property type="term" value="F:prephenate dehydratase activity"/>
    <property type="evidence" value="ECO:0007669"/>
    <property type="project" value="UniProtKB-EC"/>
</dbReference>
<dbReference type="Gene3D" id="3.30.70.260">
    <property type="match status" value="1"/>
</dbReference>
<keyword evidence="4" id="KW-0057">Aromatic amino acid biosynthesis</keyword>
<dbReference type="InterPro" id="IPR008242">
    <property type="entry name" value="Chor_mutase/pphenate_deHydtase"/>
</dbReference>
<dbReference type="AlphaFoldDB" id="A0A0M9VU79"/>
<dbReference type="STRING" id="150374.A0A0M9VU79"/>
<dbReference type="PROSITE" id="PS51671">
    <property type="entry name" value="ACT"/>
    <property type="match status" value="1"/>
</dbReference>